<protein>
    <recommendedName>
        <fullName evidence="3">Secretion system C-terminal sorting domain-containing protein</fullName>
    </recommendedName>
</protein>
<evidence type="ECO:0000259" key="3">
    <source>
        <dbReference type="Pfam" id="PF18962"/>
    </source>
</evidence>
<feature type="signal peptide" evidence="2">
    <location>
        <begin position="1"/>
        <end position="21"/>
    </location>
</feature>
<proteinExistence type="predicted"/>
<dbReference type="EMBL" id="JRHH01000001">
    <property type="protein sequence ID" value="KGD69372.1"/>
    <property type="molecule type" value="Genomic_DNA"/>
</dbReference>
<evidence type="ECO:0000313" key="4">
    <source>
        <dbReference type="EMBL" id="KGD69372.1"/>
    </source>
</evidence>
<keyword evidence="5" id="KW-1185">Reference proteome</keyword>
<dbReference type="OrthoDB" id="9811934at2"/>
<dbReference type="AlphaFoldDB" id="A0A095SXR9"/>
<organism evidence="4 5">
    <name type="scientific">Flavobacterium aquatile LMG 4008 = ATCC 11947</name>
    <dbReference type="NCBI Taxonomy" id="1453498"/>
    <lineage>
        <taxon>Bacteria</taxon>
        <taxon>Pseudomonadati</taxon>
        <taxon>Bacteroidota</taxon>
        <taxon>Flavobacteriia</taxon>
        <taxon>Flavobacteriales</taxon>
        <taxon>Flavobacteriaceae</taxon>
        <taxon>Flavobacterium</taxon>
    </lineage>
</organism>
<sequence>MKNTSIFFHLTVLFLSLISSAQVTRKYNVFNDFVSNADFAPIIDTYDGGHLLQYSYDSSNGRDDSTVLIKTDANFAPIWKKSFGGYLNNKRVLTFPDGSSVLFARAGCFYAQLSPSPSSVKWYCPRFVLHKLNDQGQTIWSKEIGSVANNDFITPFDAFLKNANTIKIGGRKGPPTQFPVPVIMNFDLDGNLLNGTILQGLGGTVYSMSKEESTGNYFALIWNQICKFNQNDILLWAREIQFQSTSTFLADSVNAPNTKILSNGDLLVSCILEYANNFGRLLLRIDTNGNLVWAKKIACDYIGGIKELASGEIVVSIIDQTYYTDNVRLNYVLKITANGNLIWAKGYRNSTSASELYEKNANEWYFAVNGFDQNWINIDNDQPTIFSTDSSGNSACNGFDANITMTNENITLSVPTIAITQTPLLTPQSIPDTTTYLITLANLTSTTECLPLAISDFNSNDTYLYPNPSNGNFTIKSNSLVEKVEIFTLLGQKINEIMPLQLEFSTSIEHSGIYIVRIQTTYGNKMVKVIVTK</sequence>
<keyword evidence="1 2" id="KW-0732">Signal</keyword>
<evidence type="ECO:0000256" key="2">
    <source>
        <dbReference type="SAM" id="SignalP"/>
    </source>
</evidence>
<dbReference type="NCBIfam" id="TIGR04183">
    <property type="entry name" value="Por_Secre_tail"/>
    <property type="match status" value="1"/>
</dbReference>
<dbReference type="Proteomes" id="UP000029554">
    <property type="component" value="Unassembled WGS sequence"/>
</dbReference>
<dbReference type="PANTHER" id="PTHR42754">
    <property type="entry name" value="ENDOGLUCANASE"/>
    <property type="match status" value="1"/>
</dbReference>
<feature type="domain" description="Secretion system C-terminal sorting" evidence="3">
    <location>
        <begin position="464"/>
        <end position="531"/>
    </location>
</feature>
<reference evidence="4 5" key="1">
    <citation type="submission" date="2014-09" db="EMBL/GenBank/DDBJ databases">
        <title>Whole Genome Shotgun of Flavobacterium aquatile LMG 4008.</title>
        <authorList>
            <person name="Gale A.N."/>
            <person name="Pipes S.E."/>
            <person name="Newman J.D."/>
        </authorList>
    </citation>
    <scope>NUCLEOTIDE SEQUENCE [LARGE SCALE GENOMIC DNA]</scope>
    <source>
        <strain evidence="4 5">LMG 4008</strain>
    </source>
</reference>
<gene>
    <name evidence="4" type="ORF">LG45_00935</name>
</gene>
<evidence type="ECO:0000256" key="1">
    <source>
        <dbReference type="ARBA" id="ARBA00022729"/>
    </source>
</evidence>
<dbReference type="InterPro" id="IPR026444">
    <property type="entry name" value="Secre_tail"/>
</dbReference>
<feature type="chain" id="PRO_5005164062" description="Secretion system C-terminal sorting domain-containing protein" evidence="2">
    <location>
        <begin position="22"/>
        <end position="533"/>
    </location>
</feature>
<comment type="caution">
    <text evidence="4">The sequence shown here is derived from an EMBL/GenBank/DDBJ whole genome shotgun (WGS) entry which is preliminary data.</text>
</comment>
<evidence type="ECO:0000313" key="5">
    <source>
        <dbReference type="Proteomes" id="UP000029554"/>
    </source>
</evidence>
<dbReference type="RefSeq" id="WP_035123501.1">
    <property type="nucleotide sequence ID" value="NZ_JRHH01000001.1"/>
</dbReference>
<dbReference type="Pfam" id="PF18962">
    <property type="entry name" value="Por_Secre_tail"/>
    <property type="match status" value="1"/>
</dbReference>
<dbReference type="PANTHER" id="PTHR42754:SF1">
    <property type="entry name" value="LIPOPROTEIN"/>
    <property type="match status" value="1"/>
</dbReference>
<name>A0A095SXR9_9FLAO</name>
<accession>A0A095SXR9</accession>
<dbReference type="STRING" id="1453498.LG45_00935"/>